<reference evidence="2" key="1">
    <citation type="journal article" date="2014" name="Genome Announc.">
        <title>Complete Genome Sequence of the Highly Transformable Pseudomonas stutzeri Strain 28a24.</title>
        <authorList>
            <person name="Smith B.A."/>
            <person name="Dougherty K.M."/>
            <person name="Baltrus D.A."/>
        </authorList>
    </citation>
    <scope>NUCLEOTIDE SEQUENCE [LARGE SCALE GENOMIC DNA]</scope>
    <source>
        <strain evidence="2">28a24</strain>
    </source>
</reference>
<sequence length="66" mass="7065">MVDPLEKAVANAPPIIGSGCTQRYDLEHLGPELGTDFSGAEALWKRHQSAAELMVERSVSTVPDGD</sequence>
<dbReference type="RefSeq" id="WP_025240688.1">
    <property type="nucleotide sequence ID" value="NZ_CP007441.1"/>
</dbReference>
<reference evidence="1 2" key="2">
    <citation type="submission" date="2014-03" db="EMBL/GenBank/DDBJ databases">
        <authorList>
            <person name="Baltrus D."/>
            <person name="Dougherty K."/>
        </authorList>
    </citation>
    <scope>NUCLEOTIDE SEQUENCE</scope>
    <source>
        <strain evidence="1 2">28a24</strain>
    </source>
</reference>
<dbReference type="Proteomes" id="UP000019522">
    <property type="component" value="Chromosome"/>
</dbReference>
<dbReference type="PATRIC" id="fig|316.77.peg.1024"/>
<protein>
    <submittedName>
        <fullName evidence="1">Uncharacterized protein</fullName>
    </submittedName>
</protein>
<dbReference type="KEGG" id="pstt:CH92_05155"/>
<dbReference type="OrthoDB" id="6966321at2"/>
<accession>W8RR76</accession>
<evidence type="ECO:0000313" key="2">
    <source>
        <dbReference type="Proteomes" id="UP000019522"/>
    </source>
</evidence>
<gene>
    <name evidence="1" type="ORF">CH92_05155</name>
</gene>
<proteinExistence type="predicted"/>
<dbReference type="PROSITE" id="PS51257">
    <property type="entry name" value="PROKAR_LIPOPROTEIN"/>
    <property type="match status" value="1"/>
</dbReference>
<name>W8RR76_STUST</name>
<evidence type="ECO:0000313" key="1">
    <source>
        <dbReference type="EMBL" id="AHL74511.1"/>
    </source>
</evidence>
<organism evidence="1 2">
    <name type="scientific">Stutzerimonas stutzeri</name>
    <name type="common">Pseudomonas stutzeri</name>
    <dbReference type="NCBI Taxonomy" id="316"/>
    <lineage>
        <taxon>Bacteria</taxon>
        <taxon>Pseudomonadati</taxon>
        <taxon>Pseudomonadota</taxon>
        <taxon>Gammaproteobacteria</taxon>
        <taxon>Pseudomonadales</taxon>
        <taxon>Pseudomonadaceae</taxon>
        <taxon>Stutzerimonas</taxon>
    </lineage>
</organism>
<dbReference type="EMBL" id="CP007441">
    <property type="protein sequence ID" value="AHL74511.1"/>
    <property type="molecule type" value="Genomic_DNA"/>
</dbReference>
<dbReference type="AlphaFoldDB" id="W8RR76"/>